<evidence type="ECO:0000313" key="2">
    <source>
        <dbReference type="EMBL" id="GEC85354.1"/>
    </source>
</evidence>
<gene>
    <name evidence="2" type="ORF">CVA01_06680</name>
</gene>
<accession>A0A4Y4C1P1</accession>
<dbReference type="Proteomes" id="UP000319986">
    <property type="component" value="Unassembled WGS sequence"/>
</dbReference>
<proteinExistence type="predicted"/>
<evidence type="ECO:0000313" key="3">
    <source>
        <dbReference type="Proteomes" id="UP000319986"/>
    </source>
</evidence>
<reference evidence="2 3" key="1">
    <citation type="submission" date="2019-06" db="EMBL/GenBank/DDBJ databases">
        <title>Whole genome shotgun sequence of Corynebacterium variabile NBRC 15286.</title>
        <authorList>
            <person name="Hosoyama A."/>
            <person name="Uohara A."/>
            <person name="Ohji S."/>
            <person name="Ichikawa N."/>
        </authorList>
    </citation>
    <scope>NUCLEOTIDE SEQUENCE [LARGE SCALE GENOMIC DNA]</scope>
    <source>
        <strain evidence="2 3">NBRC 15286</strain>
    </source>
</reference>
<dbReference type="AlphaFoldDB" id="A0A4Y4C1P1"/>
<sequence length="168" mass="17959">MTEGAQVGFLGSTTGFPAQGAGAALPYVTSGTPRCCVDVLILPSAGHQGKAAATGGQSQPPGRRRPPSLDRLSRFTVTPTDLCLRRNLPEWAAGELDRPSGLLVLLGTKQSTRVEVPLLEPRTRRNLRAGPHGPDYRSMQACFTRPFPGLSHTQCEPRGRAVTDTARM</sequence>
<dbReference type="EMBL" id="BJNT01000005">
    <property type="protein sequence ID" value="GEC85354.1"/>
    <property type="molecule type" value="Genomic_DNA"/>
</dbReference>
<organism evidence="2 3">
    <name type="scientific">Corynebacterium variabile</name>
    <dbReference type="NCBI Taxonomy" id="1727"/>
    <lineage>
        <taxon>Bacteria</taxon>
        <taxon>Bacillati</taxon>
        <taxon>Actinomycetota</taxon>
        <taxon>Actinomycetes</taxon>
        <taxon>Mycobacteriales</taxon>
        <taxon>Corynebacteriaceae</taxon>
        <taxon>Corynebacterium</taxon>
    </lineage>
</organism>
<feature type="region of interest" description="Disordered" evidence="1">
    <location>
        <begin position="48"/>
        <end position="71"/>
    </location>
</feature>
<name>A0A4Y4C1P1_9CORY</name>
<evidence type="ECO:0000256" key="1">
    <source>
        <dbReference type="SAM" id="MobiDB-lite"/>
    </source>
</evidence>
<comment type="caution">
    <text evidence="2">The sequence shown here is derived from an EMBL/GenBank/DDBJ whole genome shotgun (WGS) entry which is preliminary data.</text>
</comment>
<protein>
    <submittedName>
        <fullName evidence="2">Uncharacterized protein</fullName>
    </submittedName>
</protein>